<evidence type="ECO:0000313" key="11">
    <source>
        <dbReference type="EMBL" id="MDU0344073.1"/>
    </source>
</evidence>
<name>A0ABU3SH03_9MICO</name>
<feature type="transmembrane region" description="Helical" evidence="8">
    <location>
        <begin position="216"/>
        <end position="237"/>
    </location>
</feature>
<dbReference type="EMBL" id="JAWDIT010000001">
    <property type="protein sequence ID" value="MDU0344073.1"/>
    <property type="molecule type" value="Genomic_DNA"/>
</dbReference>
<accession>A0ABU3SH03</accession>
<keyword evidence="12" id="KW-1185">Reference proteome</keyword>
<evidence type="ECO:0000256" key="4">
    <source>
        <dbReference type="ARBA" id="ARBA00022679"/>
    </source>
</evidence>
<evidence type="ECO:0000256" key="5">
    <source>
        <dbReference type="ARBA" id="ARBA00022692"/>
    </source>
</evidence>
<feature type="transmembrane region" description="Helical" evidence="8">
    <location>
        <begin position="488"/>
        <end position="509"/>
    </location>
</feature>
<comment type="subcellular location">
    <subcellularLocation>
        <location evidence="1">Cell membrane</location>
        <topology evidence="1">Multi-pass membrane protein</topology>
    </subcellularLocation>
</comment>
<feature type="transmembrane region" description="Helical" evidence="8">
    <location>
        <begin position="15"/>
        <end position="37"/>
    </location>
</feature>
<feature type="domain" description="Glycosyltransferase RgtA/B/C/D-like" evidence="9">
    <location>
        <begin position="82"/>
        <end position="228"/>
    </location>
</feature>
<dbReference type="InterPro" id="IPR050297">
    <property type="entry name" value="LipidA_mod_glycosyltrf_83"/>
</dbReference>
<keyword evidence="7 8" id="KW-0472">Membrane</keyword>
<evidence type="ECO:0000313" key="12">
    <source>
        <dbReference type="Proteomes" id="UP001261125"/>
    </source>
</evidence>
<reference evidence="11 12" key="1">
    <citation type="submission" date="2023-09" db="EMBL/GenBank/DDBJ databases">
        <title>Microbacterium fusihabitans sp. nov., Microbacterium phycihabitans sp. nov., and Microbacterium cervinum sp. nov., isolated from dried seaweeds of beach.</title>
        <authorList>
            <person name="Lee S.D."/>
        </authorList>
    </citation>
    <scope>NUCLEOTIDE SEQUENCE [LARGE SCALE GENOMIC DNA]</scope>
    <source>
        <strain evidence="11 12">KSW2-29</strain>
    </source>
</reference>
<feature type="transmembrane region" description="Helical" evidence="8">
    <location>
        <begin position="375"/>
        <end position="395"/>
    </location>
</feature>
<gene>
    <name evidence="11" type="ORF">RWH44_00030</name>
</gene>
<dbReference type="RefSeq" id="WP_316003015.1">
    <property type="nucleotide sequence ID" value="NZ_JAWDIT010000001.1"/>
</dbReference>
<feature type="transmembrane region" description="Helical" evidence="8">
    <location>
        <begin position="458"/>
        <end position="481"/>
    </location>
</feature>
<dbReference type="InterPro" id="IPR056785">
    <property type="entry name" value="YkcA/B-like_C"/>
</dbReference>
<keyword evidence="2" id="KW-1003">Cell membrane</keyword>
<evidence type="ECO:0000256" key="1">
    <source>
        <dbReference type="ARBA" id="ARBA00004651"/>
    </source>
</evidence>
<evidence type="ECO:0000256" key="7">
    <source>
        <dbReference type="ARBA" id="ARBA00023136"/>
    </source>
</evidence>
<organism evidence="11 12">
    <name type="scientific">Microbacterium phycohabitans</name>
    <dbReference type="NCBI Taxonomy" id="3075993"/>
    <lineage>
        <taxon>Bacteria</taxon>
        <taxon>Bacillati</taxon>
        <taxon>Actinomycetota</taxon>
        <taxon>Actinomycetes</taxon>
        <taxon>Micrococcales</taxon>
        <taxon>Microbacteriaceae</taxon>
        <taxon>Microbacterium</taxon>
    </lineage>
</organism>
<dbReference type="PANTHER" id="PTHR33908">
    <property type="entry name" value="MANNOSYLTRANSFERASE YKCB-RELATED"/>
    <property type="match status" value="1"/>
</dbReference>
<feature type="transmembrane region" description="Helical" evidence="8">
    <location>
        <begin position="122"/>
        <end position="142"/>
    </location>
</feature>
<evidence type="ECO:0000256" key="6">
    <source>
        <dbReference type="ARBA" id="ARBA00022989"/>
    </source>
</evidence>
<dbReference type="Proteomes" id="UP001261125">
    <property type="component" value="Unassembled WGS sequence"/>
</dbReference>
<evidence type="ECO:0000256" key="8">
    <source>
        <dbReference type="SAM" id="Phobius"/>
    </source>
</evidence>
<dbReference type="PANTHER" id="PTHR33908:SF3">
    <property type="entry name" value="UNDECAPRENYL PHOSPHATE-ALPHA-4-AMINO-4-DEOXY-L-ARABINOSE ARABINOSYL TRANSFERASE"/>
    <property type="match status" value="1"/>
</dbReference>
<feature type="transmembrane region" description="Helical" evidence="8">
    <location>
        <begin position="171"/>
        <end position="204"/>
    </location>
</feature>
<feature type="transmembrane region" description="Helical" evidence="8">
    <location>
        <begin position="434"/>
        <end position="452"/>
    </location>
</feature>
<evidence type="ECO:0000259" key="10">
    <source>
        <dbReference type="Pfam" id="PF24878"/>
    </source>
</evidence>
<dbReference type="InterPro" id="IPR038731">
    <property type="entry name" value="RgtA/B/C-like"/>
</dbReference>
<evidence type="ECO:0000256" key="2">
    <source>
        <dbReference type="ARBA" id="ARBA00022475"/>
    </source>
</evidence>
<dbReference type="Pfam" id="PF24878">
    <property type="entry name" value="YkcB_C"/>
    <property type="match status" value="1"/>
</dbReference>
<feature type="domain" description="Putative mannosyltransferase YkcA/B-like C-terminal" evidence="10">
    <location>
        <begin position="568"/>
        <end position="624"/>
    </location>
</feature>
<dbReference type="Pfam" id="PF13231">
    <property type="entry name" value="PMT_2"/>
    <property type="match status" value="1"/>
</dbReference>
<keyword evidence="3 11" id="KW-0328">Glycosyltransferase</keyword>
<proteinExistence type="predicted"/>
<dbReference type="GO" id="GO:0016757">
    <property type="term" value="F:glycosyltransferase activity"/>
    <property type="evidence" value="ECO:0007669"/>
    <property type="project" value="UniProtKB-KW"/>
</dbReference>
<keyword evidence="4 11" id="KW-0808">Transferase</keyword>
<feature type="transmembrane region" description="Helical" evidence="8">
    <location>
        <begin position="401"/>
        <end position="422"/>
    </location>
</feature>
<protein>
    <submittedName>
        <fullName evidence="11">Glycosyltransferase family 39 protein</fullName>
        <ecNumber evidence="11">2.4.-.-</ecNumber>
    </submittedName>
</protein>
<keyword evidence="5 8" id="KW-0812">Transmembrane</keyword>
<feature type="transmembrane region" description="Helical" evidence="8">
    <location>
        <begin position="96"/>
        <end position="116"/>
    </location>
</feature>
<evidence type="ECO:0000259" key="9">
    <source>
        <dbReference type="Pfam" id="PF13231"/>
    </source>
</evidence>
<comment type="caution">
    <text evidence="11">The sequence shown here is derived from an EMBL/GenBank/DDBJ whole genome shotgun (WGS) entry which is preliminary data.</text>
</comment>
<evidence type="ECO:0000256" key="3">
    <source>
        <dbReference type="ARBA" id="ARBA00022676"/>
    </source>
</evidence>
<keyword evidence="6 8" id="KW-1133">Transmembrane helix</keyword>
<dbReference type="EC" id="2.4.-.-" evidence="11"/>
<feature type="transmembrane region" description="Helical" evidence="8">
    <location>
        <begin position="320"/>
        <end position="339"/>
    </location>
</feature>
<sequence>MISRVVLARWWREPWWARLSLTLIVAAFVVLTCWNLARGGDFSFYEASARSMASSWHAMLFGAFDPAATVTLDKLSGFAVPQALGIRLFGMSTSAIALPQVIEGVVTILACALIGLRFGGRGVGLVAAAAAASTPIFVSMFAHPMEDGLLTMALAVAVVWWQRAVLTDRWWPLLLCALFIGVGFQAKMMSAWFVLPALAVGTLLATGGRRRALARAGVMTGAAVVASVAWITAIALVPAGARPYIDGSTDDDVFAMVFGYNGLDRFAPGAVPGSVGATASTGGWGATLSAIVHALAQHGSASGGSSSITKLLELPLVTQIGWLYPAAIAGVVLGLWRWGRRIGGSPVFRRSRTADPDGPGAVADPGGAAGARARFALVAVAAVWLVTSAAVLSFTRVPHTAYVAALGVPLVLLTAVAWGEGVRLLRSASRGRRLVLPGIVIVQAVWWAVLGSEARLPVVLLIPAIAAGVAGAGIGIVAAISGAHLRRVAPAALAVALLCLPIATSLQVLDDARDGSGGDAYVGVTAQKGDPNEAFAISSPAPWGGRAGLTPALSQLVDTARAHGGGSDGRALMVTDSWAISAQIIDATGDDVLTDGGYSGHVSVFTVKALEQMVHSGRARLLAVAQGAPESDPVRHVATEPGCRQVGAWSFSAAHEGGDVQKVSGVTLYACGGA</sequence>